<keyword evidence="1" id="KW-0677">Repeat</keyword>
<dbReference type="OrthoDB" id="431068at2759"/>
<feature type="region of interest" description="Disordered" evidence="4">
    <location>
        <begin position="299"/>
        <end position="320"/>
    </location>
</feature>
<accession>A0A8J2JMU8</accession>
<organism evidence="6 7">
    <name type="scientific">Allacma fusca</name>
    <dbReference type="NCBI Taxonomy" id="39272"/>
    <lineage>
        <taxon>Eukaryota</taxon>
        <taxon>Metazoa</taxon>
        <taxon>Ecdysozoa</taxon>
        <taxon>Arthropoda</taxon>
        <taxon>Hexapoda</taxon>
        <taxon>Collembola</taxon>
        <taxon>Symphypleona</taxon>
        <taxon>Sminthuridae</taxon>
        <taxon>Allacma</taxon>
    </lineage>
</organism>
<evidence type="ECO:0000313" key="6">
    <source>
        <dbReference type="EMBL" id="CAG7723427.1"/>
    </source>
</evidence>
<name>A0A8J2JMU8_9HEXA</name>
<reference evidence="6" key="1">
    <citation type="submission" date="2021-06" db="EMBL/GenBank/DDBJ databases">
        <authorList>
            <person name="Hodson N. C."/>
            <person name="Mongue J. A."/>
            <person name="Jaron S. K."/>
        </authorList>
    </citation>
    <scope>NUCLEOTIDE SEQUENCE</scope>
</reference>
<proteinExistence type="predicted"/>
<evidence type="ECO:0000256" key="3">
    <source>
        <dbReference type="PROSITE-ProRule" id="PRU00176"/>
    </source>
</evidence>
<dbReference type="Proteomes" id="UP000708208">
    <property type="component" value="Unassembled WGS sequence"/>
</dbReference>
<evidence type="ECO:0000256" key="4">
    <source>
        <dbReference type="SAM" id="MobiDB-lite"/>
    </source>
</evidence>
<keyword evidence="2 3" id="KW-0694">RNA-binding</keyword>
<sequence length="399" mass="45239">MNRNSSSESSDGDDRRGKKRIKSDSRSQDEDESLVIKLRGLPWSSTVDNILDFFKGIKVQGGREGVHLVTTPEGRSSGEAFVEVVESDMQDAIKKDKKNIGHRYIEVFKVKRAEMDWVLKRNRPNHSNSSSFRNNNFDDNECYIRMRGLPFECSKEDVLQFFGGLDVVSNGIQLMFDSMGRSSGEAYVHFKSKEIAEKALLRDRQCIGHRYIEIFRVGAAELRNLDSMATRNNRPTFSNRPGPYDRMRGNNNGNNYSQSAPMNRYGSNNVQRPGRYFGGKGFAEDSWNSYANEVGSWNRVNNPPPPQPVSGGRRHGHHSNSNAHCLLMRGLPYKANEGDIRRFFDPLVPMGVHIIYDSNGRPSGTAKVQFACGDDMTRAMGKHKEKIFTRYIELFVSSN</sequence>
<dbReference type="SMART" id="SM00360">
    <property type="entry name" value="RRM"/>
    <property type="match status" value="3"/>
</dbReference>
<dbReference type="Pfam" id="PF00076">
    <property type="entry name" value="RRM_1"/>
    <property type="match status" value="2"/>
</dbReference>
<feature type="region of interest" description="Disordered" evidence="4">
    <location>
        <begin position="1"/>
        <end position="29"/>
    </location>
</feature>
<comment type="caution">
    <text evidence="6">The sequence shown here is derived from an EMBL/GenBank/DDBJ whole genome shotgun (WGS) entry which is preliminary data.</text>
</comment>
<dbReference type="PANTHER" id="PTHR13976">
    <property type="entry name" value="HETEROGENEOUS NUCLEAR RIBONUCLEOPROTEIN-RELATED"/>
    <property type="match status" value="1"/>
</dbReference>
<evidence type="ECO:0000256" key="1">
    <source>
        <dbReference type="ARBA" id="ARBA00022737"/>
    </source>
</evidence>
<dbReference type="InterPro" id="IPR050666">
    <property type="entry name" value="ESRP"/>
</dbReference>
<evidence type="ECO:0000313" key="7">
    <source>
        <dbReference type="Proteomes" id="UP000708208"/>
    </source>
</evidence>
<feature type="compositionally biased region" description="Basic and acidic residues" evidence="4">
    <location>
        <begin position="12"/>
        <end position="28"/>
    </location>
</feature>
<dbReference type="GO" id="GO:0003723">
    <property type="term" value="F:RNA binding"/>
    <property type="evidence" value="ECO:0007669"/>
    <property type="project" value="UniProtKB-UniRule"/>
</dbReference>
<dbReference type="PROSITE" id="PS50102">
    <property type="entry name" value="RRM"/>
    <property type="match status" value="1"/>
</dbReference>
<dbReference type="EMBL" id="CAJVCH010098986">
    <property type="protein sequence ID" value="CAG7723427.1"/>
    <property type="molecule type" value="Genomic_DNA"/>
</dbReference>
<dbReference type="InterPro" id="IPR000504">
    <property type="entry name" value="RRM_dom"/>
</dbReference>
<feature type="domain" description="RRM" evidence="5">
    <location>
        <begin position="142"/>
        <end position="214"/>
    </location>
</feature>
<evidence type="ECO:0000259" key="5">
    <source>
        <dbReference type="PROSITE" id="PS50102"/>
    </source>
</evidence>
<protein>
    <recommendedName>
        <fullName evidence="5">RRM domain-containing protein</fullName>
    </recommendedName>
</protein>
<gene>
    <name evidence="6" type="ORF">AFUS01_LOCUS12515</name>
</gene>
<dbReference type="AlphaFoldDB" id="A0A8J2JMU8"/>
<keyword evidence="7" id="KW-1185">Reference proteome</keyword>
<evidence type="ECO:0000256" key="2">
    <source>
        <dbReference type="ARBA" id="ARBA00022884"/>
    </source>
</evidence>